<reference evidence="3 4" key="1">
    <citation type="submission" date="2018-07" db="EMBL/GenBank/DDBJ databases">
        <title>Genomic Encyclopedia of Type Strains, Phase III (KMG-III): the genomes of soil and plant-associated and newly described type strains.</title>
        <authorList>
            <person name="Whitman W."/>
        </authorList>
    </citation>
    <scope>NUCLEOTIDE SEQUENCE [LARGE SCALE GENOMIC DNA]</scope>
    <source>
        <strain evidence="3 4">CECT 7506</strain>
    </source>
</reference>
<sequence length="161" mass="17107">MNTSKRRRNKKAATAGAVLLAVMLAASACSGAETTNTSNEQQGTVTEGPVVDQLPDESGVIEPDVSAPEPTADTNNSGDAEDPAPDEVKRGEGTFIGLADSHSIEIETEAGAMPLQITEELASTVENLPSDTKVAFEYTEKAIEGETELKQYWLVKIEQIK</sequence>
<evidence type="ECO:0000256" key="1">
    <source>
        <dbReference type="SAM" id="MobiDB-lite"/>
    </source>
</evidence>
<gene>
    <name evidence="3" type="ORF">DFP97_11991</name>
</gene>
<evidence type="ECO:0000256" key="2">
    <source>
        <dbReference type="SAM" id="SignalP"/>
    </source>
</evidence>
<name>A0A368VKT7_9BACL</name>
<dbReference type="OrthoDB" id="2620571at2"/>
<keyword evidence="4" id="KW-1185">Reference proteome</keyword>
<feature type="region of interest" description="Disordered" evidence="1">
    <location>
        <begin position="30"/>
        <end position="96"/>
    </location>
</feature>
<feature type="chain" id="PRO_5038479813" description="Lipoprotein" evidence="2">
    <location>
        <begin position="29"/>
        <end position="161"/>
    </location>
</feature>
<comment type="caution">
    <text evidence="3">The sequence shown here is derived from an EMBL/GenBank/DDBJ whole genome shotgun (WGS) entry which is preliminary data.</text>
</comment>
<organism evidence="3 4">
    <name type="scientific">Paenibacillus prosopidis</name>
    <dbReference type="NCBI Taxonomy" id="630520"/>
    <lineage>
        <taxon>Bacteria</taxon>
        <taxon>Bacillati</taxon>
        <taxon>Bacillota</taxon>
        <taxon>Bacilli</taxon>
        <taxon>Bacillales</taxon>
        <taxon>Paenibacillaceae</taxon>
        <taxon>Paenibacillus</taxon>
    </lineage>
</organism>
<evidence type="ECO:0000313" key="3">
    <source>
        <dbReference type="EMBL" id="RCW42110.1"/>
    </source>
</evidence>
<feature type="signal peptide" evidence="2">
    <location>
        <begin position="1"/>
        <end position="28"/>
    </location>
</feature>
<dbReference type="PROSITE" id="PS51257">
    <property type="entry name" value="PROKAR_LIPOPROTEIN"/>
    <property type="match status" value="1"/>
</dbReference>
<dbReference type="Proteomes" id="UP000252415">
    <property type="component" value="Unassembled WGS sequence"/>
</dbReference>
<feature type="compositionally biased region" description="Polar residues" evidence="1">
    <location>
        <begin position="32"/>
        <end position="45"/>
    </location>
</feature>
<evidence type="ECO:0008006" key="5">
    <source>
        <dbReference type="Google" id="ProtNLM"/>
    </source>
</evidence>
<dbReference type="AlphaFoldDB" id="A0A368VKT7"/>
<dbReference type="RefSeq" id="WP_114383379.1">
    <property type="nucleotide sequence ID" value="NZ_QPJD01000019.1"/>
</dbReference>
<keyword evidence="2" id="KW-0732">Signal</keyword>
<protein>
    <recommendedName>
        <fullName evidence="5">Lipoprotein</fullName>
    </recommendedName>
</protein>
<evidence type="ECO:0000313" key="4">
    <source>
        <dbReference type="Proteomes" id="UP000252415"/>
    </source>
</evidence>
<proteinExistence type="predicted"/>
<dbReference type="EMBL" id="QPJD01000019">
    <property type="protein sequence ID" value="RCW42110.1"/>
    <property type="molecule type" value="Genomic_DNA"/>
</dbReference>
<accession>A0A368VKT7</accession>